<dbReference type="Proteomes" id="UP000481153">
    <property type="component" value="Unassembled WGS sequence"/>
</dbReference>
<gene>
    <name evidence="1" type="ORF">Ae201684_015445</name>
</gene>
<dbReference type="VEuPathDB" id="FungiDB:AeMF1_004636"/>
<comment type="caution">
    <text evidence="1">The sequence shown here is derived from an EMBL/GenBank/DDBJ whole genome shotgun (WGS) entry which is preliminary data.</text>
</comment>
<dbReference type="EMBL" id="VJMJ01000219">
    <property type="protein sequence ID" value="KAF0726330.1"/>
    <property type="molecule type" value="Genomic_DNA"/>
</dbReference>
<dbReference type="AlphaFoldDB" id="A0A6G0WGR6"/>
<accession>A0A6G0WGR6</accession>
<proteinExistence type="predicted"/>
<organism evidence="1 2">
    <name type="scientific">Aphanomyces euteiches</name>
    <dbReference type="NCBI Taxonomy" id="100861"/>
    <lineage>
        <taxon>Eukaryota</taxon>
        <taxon>Sar</taxon>
        <taxon>Stramenopiles</taxon>
        <taxon>Oomycota</taxon>
        <taxon>Saprolegniomycetes</taxon>
        <taxon>Saprolegniales</taxon>
        <taxon>Verrucalvaceae</taxon>
        <taxon>Aphanomyces</taxon>
    </lineage>
</organism>
<protein>
    <recommendedName>
        <fullName evidence="3">Ataxin-10 domain-containing protein</fullName>
    </recommendedName>
</protein>
<keyword evidence="2" id="KW-1185">Reference proteome</keyword>
<reference evidence="1 2" key="1">
    <citation type="submission" date="2019-07" db="EMBL/GenBank/DDBJ databases">
        <title>Genomics analysis of Aphanomyces spp. identifies a new class of oomycete effector associated with host adaptation.</title>
        <authorList>
            <person name="Gaulin E."/>
        </authorList>
    </citation>
    <scope>NUCLEOTIDE SEQUENCE [LARGE SCALE GENOMIC DNA]</scope>
    <source>
        <strain evidence="1 2">ATCC 201684</strain>
    </source>
</reference>
<evidence type="ECO:0008006" key="3">
    <source>
        <dbReference type="Google" id="ProtNLM"/>
    </source>
</evidence>
<evidence type="ECO:0000313" key="1">
    <source>
        <dbReference type="EMBL" id="KAF0726330.1"/>
    </source>
</evidence>
<sequence length="336" mass="37744">MVTFSLSEELDKFRGAENEDDFVRALSLISVLLLSSRDRRDFSTRDGATTIGDHLVRLCLEQSTVVDKWSISRAFGFSLSKGAIDEVVRYLIISITHAALDINMAQQLCSMNLAQVMFDEFIESQPQQDNDVAKQPARMEGCSLRVIALEALRNLMYHEREQPQLSNEALDSLWQILLGPHADEGEIEKQLSCDILTNLAFHNPRASHATKERLSLLLSILLHEDAHGNPLSSAQPTELLQAALVDLACNLSRDTEYSILFICALEEHKPRSRLSTSSIAFLTLWAKSTTDYGLRASLEAWTRNLAWSDVSTKVCVQKLSASSFVERFIFHDDQTL</sequence>
<dbReference type="InterPro" id="IPR016024">
    <property type="entry name" value="ARM-type_fold"/>
</dbReference>
<name>A0A6G0WGR6_9STRA</name>
<dbReference type="SUPFAM" id="SSF48371">
    <property type="entry name" value="ARM repeat"/>
    <property type="match status" value="1"/>
</dbReference>
<evidence type="ECO:0000313" key="2">
    <source>
        <dbReference type="Proteomes" id="UP000481153"/>
    </source>
</evidence>